<keyword evidence="3" id="KW-0804">Transcription</keyword>
<reference evidence="6" key="1">
    <citation type="submission" date="2021-01" db="EMBL/GenBank/DDBJ databases">
        <title>Modified the classification status of verrucomicrobia.</title>
        <authorList>
            <person name="Feng X."/>
        </authorList>
    </citation>
    <scope>NUCLEOTIDE SEQUENCE</scope>
    <source>
        <strain evidence="6">KCTC 13126</strain>
    </source>
</reference>
<dbReference type="PANTHER" id="PTHR43280:SF2">
    <property type="entry name" value="HTH-TYPE TRANSCRIPTIONAL REGULATOR EXSA"/>
    <property type="match status" value="1"/>
</dbReference>
<dbReference type="GO" id="GO:0003700">
    <property type="term" value="F:DNA-binding transcription factor activity"/>
    <property type="evidence" value="ECO:0007669"/>
    <property type="project" value="InterPro"/>
</dbReference>
<proteinExistence type="predicted"/>
<feature type="transmembrane region" description="Helical" evidence="4">
    <location>
        <begin position="77"/>
        <end position="96"/>
    </location>
</feature>
<evidence type="ECO:0000313" key="7">
    <source>
        <dbReference type="Proteomes" id="UP000617628"/>
    </source>
</evidence>
<gene>
    <name evidence="6" type="ORF">JIN87_14480</name>
</gene>
<sequence>MSELPTEEQLSHTVTHLLAPSLSALIFLFVLVYFSLVRKRISHVYPYYALFLSSFVIFLIGRPIQAYTSYLNGNDTLFIRFIILYGIGIPSLLVAASIQSGIKNRKTWLRYSYALGMLIAVLYCISVDAAIHERYVSSKLLSDLGLPVSLSVAHTFQVLGAILLLVIPCSLLLVTELRSERKPQLIAYLSGSLIFGILITIAIVKPMKLEYMYIGSILTAIIWVWAVFRDIGEMTGRVGMLKDELQMLVRSGSPSITPEVERLLDDLERHSEGNLDIYKMRVREILSRIADSTIEAGGDSEELLKRNRDRSQAADAAQAPEDLRRIVTDEAVALSELIASIPDTPSSPIVENAKSYIAEHFKEAITVDQIAEHLNVSRSHFMRRFKLETGKTVNQHITGVRIQNAKQLLRTQSVTETAFAVGFNDSNYFSTVFKKQTGKTPLEYKKVNDDTNNQA</sequence>
<dbReference type="PRINTS" id="PR00032">
    <property type="entry name" value="HTHARAC"/>
</dbReference>
<feature type="transmembrane region" description="Helical" evidence="4">
    <location>
        <begin position="17"/>
        <end position="37"/>
    </location>
</feature>
<dbReference type="SUPFAM" id="SSF46689">
    <property type="entry name" value="Homeodomain-like"/>
    <property type="match status" value="2"/>
</dbReference>
<feature type="transmembrane region" description="Helical" evidence="4">
    <location>
        <begin position="44"/>
        <end position="65"/>
    </location>
</feature>
<dbReference type="AlphaFoldDB" id="A0A934S1D4"/>
<dbReference type="Gene3D" id="1.10.10.60">
    <property type="entry name" value="Homeodomain-like"/>
    <property type="match status" value="2"/>
</dbReference>
<feature type="domain" description="HTH araC/xylS-type" evidence="5">
    <location>
        <begin position="351"/>
        <end position="447"/>
    </location>
</feature>
<comment type="caution">
    <text evidence="6">The sequence shown here is derived from an EMBL/GenBank/DDBJ whole genome shotgun (WGS) entry which is preliminary data.</text>
</comment>
<keyword evidence="7" id="KW-1185">Reference proteome</keyword>
<keyword evidence="1" id="KW-0805">Transcription regulation</keyword>
<feature type="transmembrane region" description="Helical" evidence="4">
    <location>
        <begin position="151"/>
        <end position="173"/>
    </location>
</feature>
<dbReference type="Proteomes" id="UP000617628">
    <property type="component" value="Unassembled WGS sequence"/>
</dbReference>
<evidence type="ECO:0000256" key="1">
    <source>
        <dbReference type="ARBA" id="ARBA00023015"/>
    </source>
</evidence>
<keyword evidence="4" id="KW-0812">Transmembrane</keyword>
<dbReference type="InterPro" id="IPR020449">
    <property type="entry name" value="Tscrpt_reg_AraC-type_HTH"/>
</dbReference>
<dbReference type="PANTHER" id="PTHR43280">
    <property type="entry name" value="ARAC-FAMILY TRANSCRIPTIONAL REGULATOR"/>
    <property type="match status" value="1"/>
</dbReference>
<dbReference type="EMBL" id="JAENIL010000026">
    <property type="protein sequence ID" value="MBK1878082.1"/>
    <property type="molecule type" value="Genomic_DNA"/>
</dbReference>
<evidence type="ECO:0000256" key="2">
    <source>
        <dbReference type="ARBA" id="ARBA00023125"/>
    </source>
</evidence>
<dbReference type="SMART" id="SM00342">
    <property type="entry name" value="HTH_ARAC"/>
    <property type="match status" value="1"/>
</dbReference>
<dbReference type="RefSeq" id="WP_200356296.1">
    <property type="nucleotide sequence ID" value="NZ_JAENIL010000026.1"/>
</dbReference>
<dbReference type="Pfam" id="PF12833">
    <property type="entry name" value="HTH_18"/>
    <property type="match status" value="1"/>
</dbReference>
<feature type="transmembrane region" description="Helical" evidence="4">
    <location>
        <begin position="185"/>
        <end position="205"/>
    </location>
</feature>
<evidence type="ECO:0000259" key="5">
    <source>
        <dbReference type="PROSITE" id="PS01124"/>
    </source>
</evidence>
<dbReference type="GO" id="GO:0043565">
    <property type="term" value="F:sequence-specific DNA binding"/>
    <property type="evidence" value="ECO:0007669"/>
    <property type="project" value="InterPro"/>
</dbReference>
<keyword evidence="4" id="KW-1133">Transmembrane helix</keyword>
<evidence type="ECO:0000256" key="4">
    <source>
        <dbReference type="SAM" id="Phobius"/>
    </source>
</evidence>
<keyword evidence="4" id="KW-0472">Membrane</keyword>
<dbReference type="PROSITE" id="PS01124">
    <property type="entry name" value="HTH_ARAC_FAMILY_2"/>
    <property type="match status" value="1"/>
</dbReference>
<keyword evidence="2" id="KW-0238">DNA-binding</keyword>
<dbReference type="InterPro" id="IPR018062">
    <property type="entry name" value="HTH_AraC-typ_CS"/>
</dbReference>
<dbReference type="InterPro" id="IPR018060">
    <property type="entry name" value="HTH_AraC"/>
</dbReference>
<protein>
    <submittedName>
        <fullName evidence="6">AraC family transcriptional regulator</fullName>
    </submittedName>
</protein>
<name>A0A934S1D4_9BACT</name>
<organism evidence="6 7">
    <name type="scientific">Pelagicoccus mobilis</name>
    <dbReference type="NCBI Taxonomy" id="415221"/>
    <lineage>
        <taxon>Bacteria</taxon>
        <taxon>Pseudomonadati</taxon>
        <taxon>Verrucomicrobiota</taxon>
        <taxon>Opitutia</taxon>
        <taxon>Puniceicoccales</taxon>
        <taxon>Pelagicoccaceae</taxon>
        <taxon>Pelagicoccus</taxon>
    </lineage>
</organism>
<evidence type="ECO:0000313" key="6">
    <source>
        <dbReference type="EMBL" id="MBK1878082.1"/>
    </source>
</evidence>
<dbReference type="PROSITE" id="PS00041">
    <property type="entry name" value="HTH_ARAC_FAMILY_1"/>
    <property type="match status" value="1"/>
</dbReference>
<evidence type="ECO:0000256" key="3">
    <source>
        <dbReference type="ARBA" id="ARBA00023163"/>
    </source>
</evidence>
<dbReference type="InterPro" id="IPR009057">
    <property type="entry name" value="Homeodomain-like_sf"/>
</dbReference>
<accession>A0A934S1D4</accession>
<feature type="transmembrane region" description="Helical" evidence="4">
    <location>
        <begin position="211"/>
        <end position="228"/>
    </location>
</feature>
<feature type="transmembrane region" description="Helical" evidence="4">
    <location>
        <begin position="108"/>
        <end position="131"/>
    </location>
</feature>